<organism evidence="9 10">
    <name type="scientific">Candidatus Argoarchaeum ethanivorans</name>
    <dbReference type="NCBI Taxonomy" id="2608793"/>
    <lineage>
        <taxon>Archaea</taxon>
        <taxon>Methanobacteriati</taxon>
        <taxon>Methanobacteriota</taxon>
        <taxon>Stenosarchaea group</taxon>
        <taxon>Methanomicrobia</taxon>
        <taxon>Methanosarcinales</taxon>
        <taxon>Methanosarcinales incertae sedis</taxon>
        <taxon>GOM Arc I cluster</taxon>
        <taxon>Candidatus Argoarchaeum</taxon>
    </lineage>
</organism>
<dbReference type="InterPro" id="IPR041633">
    <property type="entry name" value="Polbeta"/>
</dbReference>
<dbReference type="Proteomes" id="UP000291831">
    <property type="component" value="Unassembled WGS sequence"/>
</dbReference>
<evidence type="ECO:0000256" key="1">
    <source>
        <dbReference type="ARBA" id="ARBA00001946"/>
    </source>
</evidence>
<evidence type="ECO:0000256" key="2">
    <source>
        <dbReference type="ARBA" id="ARBA00022679"/>
    </source>
</evidence>
<dbReference type="InterPro" id="IPR043519">
    <property type="entry name" value="NT_sf"/>
</dbReference>
<keyword evidence="3" id="KW-0548">Nucleotidyltransferase</keyword>
<reference evidence="10" key="1">
    <citation type="submission" date="2019-01" db="EMBL/GenBank/DDBJ databases">
        <title>Anaerobic oxidation of ethane by archaea from a marine hydrocarbon seep.</title>
        <authorList>
            <person name="Musat F."/>
        </authorList>
    </citation>
    <scope>NUCLEOTIDE SEQUENCE [LARGE SCALE GENOMIC DNA]</scope>
</reference>
<dbReference type="PANTHER" id="PTHR33571:SF12">
    <property type="entry name" value="BSL3053 PROTEIN"/>
    <property type="match status" value="1"/>
</dbReference>
<gene>
    <name evidence="9" type="ORF">AEth_01221</name>
</gene>
<dbReference type="Gene3D" id="3.30.460.10">
    <property type="entry name" value="Beta Polymerase, domain 2"/>
    <property type="match status" value="1"/>
</dbReference>
<evidence type="ECO:0000313" key="9">
    <source>
        <dbReference type="EMBL" id="RZB29404.1"/>
    </source>
</evidence>
<evidence type="ECO:0000256" key="3">
    <source>
        <dbReference type="ARBA" id="ARBA00022695"/>
    </source>
</evidence>
<evidence type="ECO:0000256" key="7">
    <source>
        <dbReference type="ARBA" id="ARBA00022842"/>
    </source>
</evidence>
<comment type="caution">
    <text evidence="9">The sequence shown here is derived from an EMBL/GenBank/DDBJ whole genome shotgun (WGS) entry which is preliminary data.</text>
</comment>
<dbReference type="AlphaFoldDB" id="A0A8B3S323"/>
<evidence type="ECO:0000256" key="4">
    <source>
        <dbReference type="ARBA" id="ARBA00022723"/>
    </source>
</evidence>
<dbReference type="SUPFAM" id="SSF81301">
    <property type="entry name" value="Nucleotidyltransferase"/>
    <property type="match status" value="1"/>
</dbReference>
<comment type="cofactor">
    <cofactor evidence="1">
        <name>Mg(2+)</name>
        <dbReference type="ChEBI" id="CHEBI:18420"/>
    </cofactor>
</comment>
<dbReference type="GO" id="GO:0016779">
    <property type="term" value="F:nucleotidyltransferase activity"/>
    <property type="evidence" value="ECO:0007669"/>
    <property type="project" value="UniProtKB-KW"/>
</dbReference>
<evidence type="ECO:0000256" key="6">
    <source>
        <dbReference type="ARBA" id="ARBA00022840"/>
    </source>
</evidence>
<dbReference type="EMBL" id="RPGO01000028">
    <property type="protein sequence ID" value="RZB29404.1"/>
    <property type="molecule type" value="Genomic_DNA"/>
</dbReference>
<proteinExistence type="predicted"/>
<keyword evidence="6" id="KW-0067">ATP-binding</keyword>
<keyword evidence="4" id="KW-0479">Metal-binding</keyword>
<sequence>MIAEQVKFDRTQVSEYCCKHNIRRLAVFGSAMHWDMRPDSDLDLLIEFKIPVGLFTMVEMEEEMKTLFPCVPKVDLVTKNSLSKYFRDEVIKEAEVVYAE</sequence>
<accession>A0A8B3S323</accession>
<protein>
    <recommendedName>
        <fullName evidence="8">Polymerase beta nucleotidyltransferase domain-containing protein</fullName>
    </recommendedName>
</protein>
<dbReference type="GO" id="GO:0046872">
    <property type="term" value="F:metal ion binding"/>
    <property type="evidence" value="ECO:0007669"/>
    <property type="project" value="UniProtKB-KW"/>
</dbReference>
<keyword evidence="7" id="KW-0460">Magnesium</keyword>
<keyword evidence="5" id="KW-0547">Nucleotide-binding</keyword>
<dbReference type="Pfam" id="PF18765">
    <property type="entry name" value="Polbeta"/>
    <property type="match status" value="1"/>
</dbReference>
<keyword evidence="2" id="KW-0808">Transferase</keyword>
<evidence type="ECO:0000313" key="10">
    <source>
        <dbReference type="Proteomes" id="UP000291831"/>
    </source>
</evidence>
<evidence type="ECO:0000256" key="5">
    <source>
        <dbReference type="ARBA" id="ARBA00022741"/>
    </source>
</evidence>
<dbReference type="PANTHER" id="PTHR33571">
    <property type="entry name" value="SSL8005 PROTEIN"/>
    <property type="match status" value="1"/>
</dbReference>
<dbReference type="CDD" id="cd05403">
    <property type="entry name" value="NT_KNTase_like"/>
    <property type="match status" value="1"/>
</dbReference>
<name>A0A8B3S323_9EURY</name>
<dbReference type="InterPro" id="IPR052038">
    <property type="entry name" value="Type-VII_TA_antitoxin"/>
</dbReference>
<feature type="domain" description="Polymerase beta nucleotidyltransferase" evidence="8">
    <location>
        <begin position="13"/>
        <end position="99"/>
    </location>
</feature>
<dbReference type="GO" id="GO:0005524">
    <property type="term" value="F:ATP binding"/>
    <property type="evidence" value="ECO:0007669"/>
    <property type="project" value="UniProtKB-KW"/>
</dbReference>
<evidence type="ECO:0000259" key="8">
    <source>
        <dbReference type="Pfam" id="PF18765"/>
    </source>
</evidence>